<sequence length="164" mass="17490">MTTLDYATPHLGAIGNFTQVREARRRDQEKRSDLKAKSLLNPTRPIVHGQQGLARLINPRLALAAAAVVKSLCVVPPTAPVVVKPVAEKPPEMAPTATITTPVPSASSDAFRGRMVGILSAPKQVTKDDLIGLAGTYSVTVKKAWKKDQILTVLAEACGLTYTP</sequence>
<accession>A0ABP0VBF6</accession>
<evidence type="ECO:0000313" key="1">
    <source>
        <dbReference type="EMBL" id="CAK9251233.1"/>
    </source>
</evidence>
<dbReference type="EMBL" id="CAXAQS010000347">
    <property type="protein sequence ID" value="CAK9251233.1"/>
    <property type="molecule type" value="Genomic_DNA"/>
</dbReference>
<gene>
    <name evidence="1" type="ORF">CSSPJE1EN1_LOCUS26611</name>
</gene>
<reference evidence="1" key="1">
    <citation type="submission" date="2024-02" db="EMBL/GenBank/DDBJ databases">
        <authorList>
            <consortium name="ELIXIR-Norway"/>
            <consortium name="Elixir Norway"/>
        </authorList>
    </citation>
    <scope>NUCLEOTIDE SEQUENCE</scope>
</reference>
<comment type="caution">
    <text evidence="1">The sequence shown here is derived from an EMBL/GenBank/DDBJ whole genome shotgun (WGS) entry which is preliminary data.</text>
</comment>
<dbReference type="Proteomes" id="UP001497444">
    <property type="component" value="Unassembled WGS sequence"/>
</dbReference>
<proteinExistence type="predicted"/>
<protein>
    <submittedName>
        <fullName evidence="1">Uncharacterized protein</fullName>
    </submittedName>
</protein>
<keyword evidence="2" id="KW-1185">Reference proteome</keyword>
<evidence type="ECO:0000313" key="2">
    <source>
        <dbReference type="Proteomes" id="UP001497444"/>
    </source>
</evidence>
<name>A0ABP0VBF6_9BRYO</name>
<organism evidence="1 2">
    <name type="scientific">Sphagnum jensenii</name>
    <dbReference type="NCBI Taxonomy" id="128206"/>
    <lineage>
        <taxon>Eukaryota</taxon>
        <taxon>Viridiplantae</taxon>
        <taxon>Streptophyta</taxon>
        <taxon>Embryophyta</taxon>
        <taxon>Bryophyta</taxon>
        <taxon>Sphagnophytina</taxon>
        <taxon>Sphagnopsida</taxon>
        <taxon>Sphagnales</taxon>
        <taxon>Sphagnaceae</taxon>
        <taxon>Sphagnum</taxon>
    </lineage>
</organism>